<dbReference type="InterPro" id="IPR049177">
    <property type="entry name" value="MgtC_SapB_SrpB_YhiD_N"/>
</dbReference>
<dbReference type="PRINTS" id="PR01837">
    <property type="entry name" value="MGTCSAPBPROT"/>
</dbReference>
<reference evidence="9 10" key="1">
    <citation type="submission" date="2018-08" db="EMBL/GenBank/DDBJ databases">
        <title>A genome reference for cultivated species of the human gut microbiota.</title>
        <authorList>
            <person name="Zou Y."/>
            <person name="Xue W."/>
            <person name="Luo G."/>
        </authorList>
    </citation>
    <scope>NUCLEOTIDE SEQUENCE [LARGE SCALE GENOMIC DNA]</scope>
    <source>
        <strain evidence="9 10">OM06-4</strain>
    </source>
</reference>
<dbReference type="PANTHER" id="PTHR33778">
    <property type="entry name" value="PROTEIN MGTC"/>
    <property type="match status" value="1"/>
</dbReference>
<evidence type="ECO:0000256" key="7">
    <source>
        <dbReference type="SAM" id="Phobius"/>
    </source>
</evidence>
<comment type="subcellular location">
    <subcellularLocation>
        <location evidence="1">Cell membrane</location>
        <topology evidence="1">Multi-pass membrane protein</topology>
    </subcellularLocation>
</comment>
<organism evidence="9 10">
    <name type="scientific">Thomasclavelia ramosa</name>
    <dbReference type="NCBI Taxonomy" id="1547"/>
    <lineage>
        <taxon>Bacteria</taxon>
        <taxon>Bacillati</taxon>
        <taxon>Bacillota</taxon>
        <taxon>Erysipelotrichia</taxon>
        <taxon>Erysipelotrichales</taxon>
        <taxon>Coprobacillaceae</taxon>
        <taxon>Thomasclavelia</taxon>
    </lineage>
</organism>
<dbReference type="PANTHER" id="PTHR33778:SF1">
    <property type="entry name" value="MAGNESIUM TRANSPORTER YHID-RELATED"/>
    <property type="match status" value="1"/>
</dbReference>
<gene>
    <name evidence="9" type="ORF">DXB93_05845</name>
</gene>
<evidence type="ECO:0000256" key="3">
    <source>
        <dbReference type="ARBA" id="ARBA00022475"/>
    </source>
</evidence>
<name>A0A3E3EG50_9FIRM</name>
<evidence type="ECO:0000256" key="2">
    <source>
        <dbReference type="ARBA" id="ARBA00009298"/>
    </source>
</evidence>
<dbReference type="RefSeq" id="WP_003536878.1">
    <property type="nucleotide sequence ID" value="NZ_AP031443.1"/>
</dbReference>
<feature type="transmembrane region" description="Helical" evidence="7">
    <location>
        <begin position="21"/>
        <end position="38"/>
    </location>
</feature>
<dbReference type="GO" id="GO:0005886">
    <property type="term" value="C:plasma membrane"/>
    <property type="evidence" value="ECO:0007669"/>
    <property type="project" value="UniProtKB-SubCell"/>
</dbReference>
<dbReference type="AlphaFoldDB" id="A0A3E3EG50"/>
<accession>A0A3E3EG50</accession>
<comment type="caution">
    <text evidence="9">The sequence shown here is derived from an EMBL/GenBank/DDBJ whole genome shotgun (WGS) entry which is preliminary data.</text>
</comment>
<keyword evidence="3" id="KW-1003">Cell membrane</keyword>
<dbReference type="InterPro" id="IPR003416">
    <property type="entry name" value="MgtC/SapB/SrpB/YhiD_fam"/>
</dbReference>
<feature type="domain" description="MgtC/SapB/SrpB/YhiD N-terminal" evidence="8">
    <location>
        <begin position="5"/>
        <end position="123"/>
    </location>
</feature>
<evidence type="ECO:0000313" key="9">
    <source>
        <dbReference type="EMBL" id="RGD86378.1"/>
    </source>
</evidence>
<evidence type="ECO:0000256" key="4">
    <source>
        <dbReference type="ARBA" id="ARBA00022692"/>
    </source>
</evidence>
<feature type="transmembrane region" description="Helical" evidence="7">
    <location>
        <begin position="58"/>
        <end position="77"/>
    </location>
</feature>
<feature type="transmembrane region" description="Helical" evidence="7">
    <location>
        <begin position="89"/>
        <end position="121"/>
    </location>
</feature>
<keyword evidence="5 7" id="KW-1133">Transmembrane helix</keyword>
<proteinExistence type="inferred from homology"/>
<evidence type="ECO:0000256" key="5">
    <source>
        <dbReference type="ARBA" id="ARBA00022989"/>
    </source>
</evidence>
<evidence type="ECO:0000256" key="6">
    <source>
        <dbReference type="ARBA" id="ARBA00023136"/>
    </source>
</evidence>
<dbReference type="Pfam" id="PF02308">
    <property type="entry name" value="MgtC"/>
    <property type="match status" value="1"/>
</dbReference>
<dbReference type="Proteomes" id="UP000261032">
    <property type="component" value="Unassembled WGS sequence"/>
</dbReference>
<protein>
    <submittedName>
        <fullName evidence="9">MgtC/SapB family protein</fullName>
    </submittedName>
</protein>
<comment type="similarity">
    <text evidence="2">Belongs to the MgtC/SapB family.</text>
</comment>
<evidence type="ECO:0000256" key="1">
    <source>
        <dbReference type="ARBA" id="ARBA00004651"/>
    </source>
</evidence>
<keyword evidence="6 7" id="KW-0472">Membrane</keyword>
<dbReference type="GeneID" id="64197845"/>
<dbReference type="EMBL" id="QUSL01000006">
    <property type="protein sequence ID" value="RGD86378.1"/>
    <property type="molecule type" value="Genomic_DNA"/>
</dbReference>
<keyword evidence="4 7" id="KW-0812">Transmembrane</keyword>
<sequence>MTFGSFLIGYERQNHLKVAGVRTHLIVCLAAAMIMIVSKYGFNDILSHEGIAPDPSRSAAQIISGVSFLGAGIIFVHKREITGFTAAEIWAAAAVEMAIVAGMYVIGILATILILLVQIIFHKQYRWIPTVWESWLI</sequence>
<evidence type="ECO:0000313" key="10">
    <source>
        <dbReference type="Proteomes" id="UP000261032"/>
    </source>
</evidence>
<evidence type="ECO:0000259" key="8">
    <source>
        <dbReference type="Pfam" id="PF02308"/>
    </source>
</evidence>